<gene>
    <name evidence="3" type="ORF">EF294_20665</name>
</gene>
<dbReference type="SUPFAM" id="SSF53098">
    <property type="entry name" value="Ribonuclease H-like"/>
    <property type="match status" value="1"/>
</dbReference>
<dbReference type="Proteomes" id="UP000267536">
    <property type="component" value="Unassembled WGS sequence"/>
</dbReference>
<evidence type="ECO:0000313" key="3">
    <source>
        <dbReference type="EMBL" id="RPA56798.1"/>
    </source>
</evidence>
<evidence type="ECO:0000313" key="4">
    <source>
        <dbReference type="Proteomes" id="UP000267536"/>
    </source>
</evidence>
<proteinExistence type="predicted"/>
<reference evidence="3 4" key="1">
    <citation type="submission" date="2018-11" db="EMBL/GenBank/DDBJ databases">
        <title>Draft genome sequence of Gordonia sp. RS15-1S isolated from rice stems.</title>
        <authorList>
            <person name="Muangham S."/>
        </authorList>
    </citation>
    <scope>NUCLEOTIDE SEQUENCE [LARGE SCALE GENOMIC DNA]</scope>
    <source>
        <strain evidence="3 4">RS15-1S</strain>
    </source>
</reference>
<feature type="domain" description="Integrase catalytic" evidence="2">
    <location>
        <begin position="28"/>
        <end position="80"/>
    </location>
</feature>
<dbReference type="EMBL" id="RKMH01000023">
    <property type="protein sequence ID" value="RPA56798.1"/>
    <property type="molecule type" value="Genomic_DNA"/>
</dbReference>
<feature type="compositionally biased region" description="Basic and acidic residues" evidence="1">
    <location>
        <begin position="111"/>
        <end position="122"/>
    </location>
</feature>
<evidence type="ECO:0000259" key="2">
    <source>
        <dbReference type="Pfam" id="PF13683"/>
    </source>
</evidence>
<dbReference type="InterPro" id="IPR001584">
    <property type="entry name" value="Integrase_cat-core"/>
</dbReference>
<organism evidence="3 4">
    <name type="scientific">Gordonia oryzae</name>
    <dbReference type="NCBI Taxonomy" id="2487349"/>
    <lineage>
        <taxon>Bacteria</taxon>
        <taxon>Bacillati</taxon>
        <taxon>Actinomycetota</taxon>
        <taxon>Actinomycetes</taxon>
        <taxon>Mycobacteriales</taxon>
        <taxon>Gordoniaceae</taxon>
        <taxon>Gordonia</taxon>
    </lineage>
</organism>
<name>A0A3N4G3Q2_9ACTN</name>
<feature type="region of interest" description="Disordered" evidence="1">
    <location>
        <begin position="85"/>
        <end position="122"/>
    </location>
</feature>
<evidence type="ECO:0000256" key="1">
    <source>
        <dbReference type="SAM" id="MobiDB-lite"/>
    </source>
</evidence>
<accession>A0A3N4G3Q2</accession>
<protein>
    <recommendedName>
        <fullName evidence="2">Integrase catalytic domain-containing protein</fullName>
    </recommendedName>
</protein>
<dbReference type="Pfam" id="PF13683">
    <property type="entry name" value="rve_3"/>
    <property type="match status" value="1"/>
</dbReference>
<comment type="caution">
    <text evidence="3">The sequence shown here is derived from an EMBL/GenBank/DDBJ whole genome shotgun (WGS) entry which is preliminary data.</text>
</comment>
<dbReference type="AlphaFoldDB" id="A0A3N4G3Q2"/>
<keyword evidence="4" id="KW-1185">Reference proteome</keyword>
<sequence>MDDLQEGHRTTRRPQRHQIAFPPARIERQPVQRSLVKTLKYALVFPARFGSIQHAREFMSMFADWYNHDHHHSGIGLHAPGDVHYGHAPTVASPTLSSARRGPPHPPRKVQQPDRPEDPRPP</sequence>
<dbReference type="InterPro" id="IPR012337">
    <property type="entry name" value="RNaseH-like_sf"/>
</dbReference>
<dbReference type="OrthoDB" id="52928at2"/>
<dbReference type="GO" id="GO:0015074">
    <property type="term" value="P:DNA integration"/>
    <property type="evidence" value="ECO:0007669"/>
    <property type="project" value="InterPro"/>
</dbReference>